<sequence length="82" mass="8932">MFKRIDQSNALTRLIRGLSTWLARNRGLPILAGIVLIVLATLARLTGLATEEPIWEVVHILLQNGGILLALVGILLLEPLGK</sequence>
<dbReference type="KEGG" id="pmet:G4Y79_15985"/>
<proteinExistence type="predicted"/>
<dbReference type="EMBL" id="CP062983">
    <property type="protein sequence ID" value="QPC81202.1"/>
    <property type="molecule type" value="Genomic_DNA"/>
</dbReference>
<gene>
    <name evidence="2" type="ORF">G4Y79_15985</name>
</gene>
<organism evidence="2 3">
    <name type="scientific">Phototrophicus methaneseepsis</name>
    <dbReference type="NCBI Taxonomy" id="2710758"/>
    <lineage>
        <taxon>Bacteria</taxon>
        <taxon>Bacillati</taxon>
        <taxon>Chloroflexota</taxon>
        <taxon>Candidatus Thermofontia</taxon>
        <taxon>Phototrophicales</taxon>
        <taxon>Phototrophicaceae</taxon>
        <taxon>Phototrophicus</taxon>
    </lineage>
</organism>
<name>A0A7S8E6E0_9CHLR</name>
<evidence type="ECO:0000256" key="1">
    <source>
        <dbReference type="SAM" id="Phobius"/>
    </source>
</evidence>
<protein>
    <submittedName>
        <fullName evidence="2">Uncharacterized protein</fullName>
    </submittedName>
</protein>
<evidence type="ECO:0000313" key="3">
    <source>
        <dbReference type="Proteomes" id="UP000594468"/>
    </source>
</evidence>
<keyword evidence="1" id="KW-0472">Membrane</keyword>
<feature type="transmembrane region" description="Helical" evidence="1">
    <location>
        <begin position="28"/>
        <end position="45"/>
    </location>
</feature>
<keyword evidence="3" id="KW-1185">Reference proteome</keyword>
<reference evidence="2 3" key="1">
    <citation type="submission" date="2020-02" db="EMBL/GenBank/DDBJ databases">
        <authorList>
            <person name="Zheng R.K."/>
            <person name="Sun C.M."/>
        </authorList>
    </citation>
    <scope>NUCLEOTIDE SEQUENCE [LARGE SCALE GENOMIC DNA]</scope>
    <source>
        <strain evidence="3">rifampicinis</strain>
    </source>
</reference>
<dbReference type="AlphaFoldDB" id="A0A7S8E6E0"/>
<feature type="transmembrane region" description="Helical" evidence="1">
    <location>
        <begin position="57"/>
        <end position="77"/>
    </location>
</feature>
<keyword evidence="1" id="KW-0812">Transmembrane</keyword>
<accession>A0A7S8E6E0</accession>
<dbReference type="Proteomes" id="UP000594468">
    <property type="component" value="Chromosome"/>
</dbReference>
<dbReference type="RefSeq" id="WP_195169275.1">
    <property type="nucleotide sequence ID" value="NZ_CP062983.1"/>
</dbReference>
<evidence type="ECO:0000313" key="2">
    <source>
        <dbReference type="EMBL" id="QPC81202.1"/>
    </source>
</evidence>
<keyword evidence="1" id="KW-1133">Transmembrane helix</keyword>